<sequence>MTTCLQGSKLESTNTGLLRFAKSSYLSK</sequence>
<dbReference type="EMBL" id="GBRH01177435">
    <property type="protein sequence ID" value="JAE20461.1"/>
    <property type="molecule type" value="Transcribed_RNA"/>
</dbReference>
<dbReference type="AlphaFoldDB" id="A0A0A9GD36"/>
<accession>A0A0A9GD36</accession>
<reference evidence="1" key="2">
    <citation type="journal article" date="2015" name="Data Brief">
        <title>Shoot transcriptome of the giant reed, Arundo donax.</title>
        <authorList>
            <person name="Barrero R.A."/>
            <person name="Guerrero F.D."/>
            <person name="Moolhuijzen P."/>
            <person name="Goolsby J.A."/>
            <person name="Tidwell J."/>
            <person name="Bellgard S.E."/>
            <person name="Bellgard M.I."/>
        </authorList>
    </citation>
    <scope>NUCLEOTIDE SEQUENCE</scope>
    <source>
        <tissue evidence="1">Shoot tissue taken approximately 20 cm above the soil surface</tissue>
    </source>
</reference>
<evidence type="ECO:0000313" key="1">
    <source>
        <dbReference type="EMBL" id="JAE20461.1"/>
    </source>
</evidence>
<reference evidence="1" key="1">
    <citation type="submission" date="2014-09" db="EMBL/GenBank/DDBJ databases">
        <authorList>
            <person name="Magalhaes I.L.F."/>
            <person name="Oliveira U."/>
            <person name="Santos F.R."/>
            <person name="Vidigal T.H.D.A."/>
            <person name="Brescovit A.D."/>
            <person name="Santos A.J."/>
        </authorList>
    </citation>
    <scope>NUCLEOTIDE SEQUENCE</scope>
    <source>
        <tissue evidence="1">Shoot tissue taken approximately 20 cm above the soil surface</tissue>
    </source>
</reference>
<name>A0A0A9GD36_ARUDO</name>
<protein>
    <submittedName>
        <fullName evidence="1">Uncharacterized protein</fullName>
    </submittedName>
</protein>
<organism evidence="1">
    <name type="scientific">Arundo donax</name>
    <name type="common">Giant reed</name>
    <name type="synonym">Donax arundinaceus</name>
    <dbReference type="NCBI Taxonomy" id="35708"/>
    <lineage>
        <taxon>Eukaryota</taxon>
        <taxon>Viridiplantae</taxon>
        <taxon>Streptophyta</taxon>
        <taxon>Embryophyta</taxon>
        <taxon>Tracheophyta</taxon>
        <taxon>Spermatophyta</taxon>
        <taxon>Magnoliopsida</taxon>
        <taxon>Liliopsida</taxon>
        <taxon>Poales</taxon>
        <taxon>Poaceae</taxon>
        <taxon>PACMAD clade</taxon>
        <taxon>Arundinoideae</taxon>
        <taxon>Arundineae</taxon>
        <taxon>Arundo</taxon>
    </lineage>
</organism>
<proteinExistence type="predicted"/>